<gene>
    <name evidence="1" type="ORF">ENW83_01445</name>
</gene>
<reference evidence="1" key="1">
    <citation type="journal article" date="2020" name="mSystems">
        <title>Genome- and Community-Level Interaction Insights into Carbon Utilization and Element Cycling Functions of Hydrothermarchaeota in Hydrothermal Sediment.</title>
        <authorList>
            <person name="Zhou Z."/>
            <person name="Liu Y."/>
            <person name="Xu W."/>
            <person name="Pan J."/>
            <person name="Luo Z.H."/>
            <person name="Li M."/>
        </authorList>
    </citation>
    <scope>NUCLEOTIDE SEQUENCE [LARGE SCALE GENOMIC DNA]</scope>
    <source>
        <strain evidence="1">SpSt-885</strain>
    </source>
</reference>
<dbReference type="Gene3D" id="3.40.50.150">
    <property type="entry name" value="Vaccinia Virus protein VP39"/>
    <property type="match status" value="1"/>
</dbReference>
<proteinExistence type="predicted"/>
<dbReference type="AlphaFoldDB" id="A0A7J3SLU7"/>
<evidence type="ECO:0000313" key="1">
    <source>
        <dbReference type="EMBL" id="HGZ59859.1"/>
    </source>
</evidence>
<dbReference type="InterPro" id="IPR029063">
    <property type="entry name" value="SAM-dependent_MTases_sf"/>
</dbReference>
<comment type="caution">
    <text evidence="1">The sequence shown here is derived from an EMBL/GenBank/DDBJ whole genome shotgun (WGS) entry which is preliminary data.</text>
</comment>
<protein>
    <recommendedName>
        <fullName evidence="2">FkbM family methyltransferase</fullName>
    </recommendedName>
</protein>
<sequence>MFQTGEWRYVVDIGAHIGIFSLKVSKRVGGRGKVIAIEPEEKTSVCYYFT</sequence>
<accession>A0A7J3SLU7</accession>
<organism evidence="1">
    <name type="scientific">Fervidicoccus fontis</name>
    <dbReference type="NCBI Taxonomy" id="683846"/>
    <lineage>
        <taxon>Archaea</taxon>
        <taxon>Thermoproteota</taxon>
        <taxon>Thermoprotei</taxon>
        <taxon>Fervidicoccales</taxon>
        <taxon>Fervidicoccaceae</taxon>
        <taxon>Fervidicoccus</taxon>
    </lineage>
</organism>
<name>A0A7J3SLU7_9CREN</name>
<dbReference type="EMBL" id="DTLS01000040">
    <property type="protein sequence ID" value="HGZ59859.1"/>
    <property type="molecule type" value="Genomic_DNA"/>
</dbReference>
<evidence type="ECO:0008006" key="2">
    <source>
        <dbReference type="Google" id="ProtNLM"/>
    </source>
</evidence>
<dbReference type="SUPFAM" id="SSF53335">
    <property type="entry name" value="S-adenosyl-L-methionine-dependent methyltransferases"/>
    <property type="match status" value="1"/>
</dbReference>